<dbReference type="NCBIfam" id="TIGR00331">
    <property type="entry name" value="hrcA"/>
    <property type="match status" value="1"/>
</dbReference>
<dbReference type="Gene3D" id="1.10.10.10">
    <property type="entry name" value="Winged helix-like DNA-binding domain superfamily/Winged helix DNA-binding domain"/>
    <property type="match status" value="1"/>
</dbReference>
<evidence type="ECO:0000256" key="2">
    <source>
        <dbReference type="ARBA" id="ARBA00023015"/>
    </source>
</evidence>
<dbReference type="InterPro" id="IPR005104">
    <property type="entry name" value="WHTH_HrcA_DNA-bd"/>
</dbReference>
<keyword evidence="3 6" id="KW-0346">Stress response</keyword>
<evidence type="ECO:0000313" key="9">
    <source>
        <dbReference type="EMBL" id="TVX94326.1"/>
    </source>
</evidence>
<gene>
    <name evidence="6 9" type="primary">hrcA</name>
    <name evidence="9" type="ORF">FPZ44_15465</name>
</gene>
<evidence type="ECO:0000259" key="7">
    <source>
        <dbReference type="Pfam" id="PF01628"/>
    </source>
</evidence>
<dbReference type="InterPro" id="IPR002571">
    <property type="entry name" value="HrcA"/>
</dbReference>
<evidence type="ECO:0000256" key="5">
    <source>
        <dbReference type="ARBA" id="ARBA00055319"/>
    </source>
</evidence>
<organism evidence="9 10">
    <name type="scientific">Paenibacillus agilis</name>
    <dbReference type="NCBI Taxonomy" id="3020863"/>
    <lineage>
        <taxon>Bacteria</taxon>
        <taxon>Bacillati</taxon>
        <taxon>Bacillota</taxon>
        <taxon>Bacilli</taxon>
        <taxon>Bacillales</taxon>
        <taxon>Paenibacillaceae</taxon>
        <taxon>Paenibacillus</taxon>
    </lineage>
</organism>
<dbReference type="InterPro" id="IPR023120">
    <property type="entry name" value="WHTH_transcript_rep_HrcA_IDD"/>
</dbReference>
<dbReference type="SUPFAM" id="SSF46785">
    <property type="entry name" value="Winged helix' DNA-binding domain"/>
    <property type="match status" value="1"/>
</dbReference>
<dbReference type="InterPro" id="IPR036388">
    <property type="entry name" value="WH-like_DNA-bd_sf"/>
</dbReference>
<dbReference type="FunFam" id="1.10.10.10:FF:000049">
    <property type="entry name" value="Heat-inducible transcription repressor HrcA"/>
    <property type="match status" value="1"/>
</dbReference>
<feature type="domain" description="Winged helix-turn-helix transcription repressor HrcA DNA-binding" evidence="8">
    <location>
        <begin position="1"/>
        <end position="72"/>
    </location>
</feature>
<dbReference type="RefSeq" id="WP_144991433.1">
    <property type="nucleotide sequence ID" value="NZ_VNJK01000001.1"/>
</dbReference>
<comment type="caution">
    <text evidence="9">The sequence shown here is derived from an EMBL/GenBank/DDBJ whole genome shotgun (WGS) entry which is preliminary data.</text>
</comment>
<protein>
    <recommendedName>
        <fullName evidence="6">Heat-inducible transcription repressor HrcA</fullName>
    </recommendedName>
</protein>
<keyword evidence="4 6" id="KW-0804">Transcription</keyword>
<dbReference type="OrthoDB" id="9783139at2"/>
<dbReference type="SUPFAM" id="SSF55781">
    <property type="entry name" value="GAF domain-like"/>
    <property type="match status" value="1"/>
</dbReference>
<proteinExistence type="inferred from homology"/>
<keyword evidence="1 6" id="KW-0678">Repressor</keyword>
<comment type="similarity">
    <text evidence="6">Belongs to the HrcA family.</text>
</comment>
<dbReference type="PANTHER" id="PTHR34824">
    <property type="entry name" value="HEAT-INDUCIBLE TRANSCRIPTION REPRESSOR HRCA"/>
    <property type="match status" value="1"/>
</dbReference>
<evidence type="ECO:0000256" key="6">
    <source>
        <dbReference type="HAMAP-Rule" id="MF_00081"/>
    </source>
</evidence>
<dbReference type="Gene3D" id="3.30.390.60">
    <property type="entry name" value="Heat-inducible transcription repressor hrca homolog, domain 3"/>
    <property type="match status" value="1"/>
</dbReference>
<feature type="domain" description="Heat-inducible transcription repressor HrcA C-terminal" evidence="7">
    <location>
        <begin position="104"/>
        <end position="328"/>
    </location>
</feature>
<dbReference type="PIRSF" id="PIRSF005485">
    <property type="entry name" value="HrcA"/>
    <property type="match status" value="1"/>
</dbReference>
<dbReference type="InterPro" id="IPR036390">
    <property type="entry name" value="WH_DNA-bd_sf"/>
</dbReference>
<evidence type="ECO:0000256" key="1">
    <source>
        <dbReference type="ARBA" id="ARBA00022491"/>
    </source>
</evidence>
<comment type="function">
    <text evidence="5 6">Negative regulator of class I heat shock genes (grpE-dnaK-dnaJ and groELS operons). Prevents heat-shock induction of these operons.</text>
</comment>
<accession>A0A559J3D0</accession>
<dbReference type="Pfam" id="PF01628">
    <property type="entry name" value="HrcA"/>
    <property type="match status" value="1"/>
</dbReference>
<dbReference type="AlphaFoldDB" id="A0A559J3D0"/>
<name>A0A559J3D0_9BACL</name>
<dbReference type="Gene3D" id="3.30.450.40">
    <property type="match status" value="1"/>
</dbReference>
<reference evidence="9 10" key="1">
    <citation type="submission" date="2019-07" db="EMBL/GenBank/DDBJ databases">
        <authorList>
            <person name="Kim J."/>
        </authorList>
    </citation>
    <scope>NUCLEOTIDE SEQUENCE [LARGE SCALE GENOMIC DNA]</scope>
    <source>
        <strain evidence="9 10">N4</strain>
    </source>
</reference>
<dbReference type="InterPro" id="IPR029016">
    <property type="entry name" value="GAF-like_dom_sf"/>
</dbReference>
<dbReference type="Proteomes" id="UP000318102">
    <property type="component" value="Unassembled WGS sequence"/>
</dbReference>
<evidence type="ECO:0000256" key="4">
    <source>
        <dbReference type="ARBA" id="ARBA00023163"/>
    </source>
</evidence>
<evidence type="ECO:0000259" key="8">
    <source>
        <dbReference type="Pfam" id="PF03444"/>
    </source>
</evidence>
<evidence type="ECO:0000313" key="10">
    <source>
        <dbReference type="Proteomes" id="UP000318102"/>
    </source>
</evidence>
<dbReference type="GO" id="GO:0003677">
    <property type="term" value="F:DNA binding"/>
    <property type="evidence" value="ECO:0007669"/>
    <property type="project" value="InterPro"/>
</dbReference>
<keyword evidence="10" id="KW-1185">Reference proteome</keyword>
<evidence type="ECO:0000256" key="3">
    <source>
        <dbReference type="ARBA" id="ARBA00023016"/>
    </source>
</evidence>
<dbReference type="EMBL" id="VNJK01000001">
    <property type="protein sequence ID" value="TVX94326.1"/>
    <property type="molecule type" value="Genomic_DNA"/>
</dbReference>
<dbReference type="Pfam" id="PF03444">
    <property type="entry name" value="WHD_HrcA"/>
    <property type="match status" value="1"/>
</dbReference>
<keyword evidence="2 6" id="KW-0805">Transcription regulation</keyword>
<dbReference type="PANTHER" id="PTHR34824:SF1">
    <property type="entry name" value="HEAT-INDUCIBLE TRANSCRIPTION REPRESSOR HRCA"/>
    <property type="match status" value="1"/>
</dbReference>
<dbReference type="InterPro" id="IPR021153">
    <property type="entry name" value="HrcA_C"/>
</dbReference>
<dbReference type="HAMAP" id="MF_00081">
    <property type="entry name" value="HrcA"/>
    <property type="match status" value="1"/>
</dbReference>
<dbReference type="GO" id="GO:0045892">
    <property type="term" value="P:negative regulation of DNA-templated transcription"/>
    <property type="evidence" value="ECO:0007669"/>
    <property type="project" value="UniProtKB-UniRule"/>
</dbReference>
<sequence length="347" mass="38436">MLTERQRLILTAIVDDYISSAEPVGSRSISKRGDVGYSPATIRNEMADLEELGFLEQPHTSAGRIPSHKGYRYYVDHLVRLDNLSKEEVHRLKSMFAEKITAMEQVVQHTASTLAQLTNYTSIALGPGMFDTTLRHFQLLPLNDDTAVAIIVTNTGHVENKTVAIPPGISTSELEKVVNLLNTKLTGVPLIKLRSQLYKEIGDEMSKYVSHAQEMISMVETVLSGDEAQREVYLSGTTNMLNQPEFQDVDRIKTIWELLEETPALIKVIGAPGAADQGTGIQVRIGQENTHAAISNCSLITATYSVHGQNLGTIGLLGPTRMEYAKVINLMQQVSQQLAVFMERYHK</sequence>